<dbReference type="FunFam" id="1.10.630.10:FF:000010">
    <property type="entry name" value="cytochrome P450 2W1 isoform X2"/>
    <property type="match status" value="1"/>
</dbReference>
<dbReference type="Proteomes" id="UP000694569">
    <property type="component" value="Unplaced"/>
</dbReference>
<keyword evidence="7" id="KW-0492">Microsome</keyword>
<comment type="similarity">
    <text evidence="3 13">Belongs to the cytochrome P450 family.</text>
</comment>
<dbReference type="GeneTree" id="ENSGT00940000162510"/>
<dbReference type="PROSITE" id="PS00086">
    <property type="entry name" value="CYTOCHROME_P450"/>
    <property type="match status" value="1"/>
</dbReference>
<comment type="subcellular location">
    <subcellularLocation>
        <location evidence="2">Microsome membrane</location>
    </subcellularLocation>
</comment>
<dbReference type="Ensembl" id="ENSLLET00000009375.1">
    <property type="protein sequence ID" value="ENSLLEP00000009024.1"/>
    <property type="gene ID" value="ENSLLEG00000005669.1"/>
</dbReference>
<evidence type="ECO:0000256" key="7">
    <source>
        <dbReference type="ARBA" id="ARBA00022848"/>
    </source>
</evidence>
<keyword evidence="6" id="KW-0256">Endoplasmic reticulum</keyword>
<keyword evidence="4 12" id="KW-0349">Heme</keyword>
<dbReference type="InterPro" id="IPR036396">
    <property type="entry name" value="Cyt_P450_sf"/>
</dbReference>
<dbReference type="GO" id="GO:0016712">
    <property type="term" value="F:oxidoreductase activity, acting on paired donors, with incorporation or reduction of molecular oxygen, reduced flavin or flavoprotein as one donor, and incorporation of one atom of oxygen"/>
    <property type="evidence" value="ECO:0007669"/>
    <property type="project" value="InterPro"/>
</dbReference>
<reference evidence="14" key="1">
    <citation type="submission" date="2025-08" db="UniProtKB">
        <authorList>
            <consortium name="Ensembl"/>
        </authorList>
    </citation>
    <scope>IDENTIFICATION</scope>
</reference>
<dbReference type="InterPro" id="IPR002401">
    <property type="entry name" value="Cyt_P450_E_grp-I"/>
</dbReference>
<evidence type="ECO:0000256" key="3">
    <source>
        <dbReference type="ARBA" id="ARBA00010617"/>
    </source>
</evidence>
<evidence type="ECO:0000256" key="1">
    <source>
        <dbReference type="ARBA" id="ARBA00001971"/>
    </source>
</evidence>
<evidence type="ECO:0000256" key="2">
    <source>
        <dbReference type="ARBA" id="ARBA00004524"/>
    </source>
</evidence>
<dbReference type="Gene3D" id="1.10.630.10">
    <property type="entry name" value="Cytochrome P450"/>
    <property type="match status" value="1"/>
</dbReference>
<dbReference type="AlphaFoldDB" id="A0A8C5M5P9"/>
<feature type="binding site" description="axial binding residue" evidence="12">
    <location>
        <position position="436"/>
    </location>
    <ligand>
        <name>heme</name>
        <dbReference type="ChEBI" id="CHEBI:30413"/>
    </ligand>
    <ligandPart>
        <name>Fe</name>
        <dbReference type="ChEBI" id="CHEBI:18248"/>
    </ligandPart>
</feature>
<dbReference type="GO" id="GO:0046222">
    <property type="term" value="P:aflatoxin metabolic process"/>
    <property type="evidence" value="ECO:0007669"/>
    <property type="project" value="UniProtKB-ARBA"/>
</dbReference>
<dbReference type="InterPro" id="IPR008069">
    <property type="entry name" value="Cyt_P450_E_grp-I_CYP2D-like"/>
</dbReference>
<evidence type="ECO:0000256" key="9">
    <source>
        <dbReference type="ARBA" id="ARBA00023004"/>
    </source>
</evidence>
<dbReference type="PRINTS" id="PR00463">
    <property type="entry name" value="EP450I"/>
</dbReference>
<protein>
    <recommendedName>
        <fullName evidence="16">Cytochrome P450</fullName>
    </recommendedName>
</protein>
<dbReference type="InterPro" id="IPR050182">
    <property type="entry name" value="Cytochrome_P450_fam2"/>
</dbReference>
<dbReference type="GO" id="GO:0006082">
    <property type="term" value="P:organic acid metabolic process"/>
    <property type="evidence" value="ECO:0007669"/>
    <property type="project" value="TreeGrafter"/>
</dbReference>
<evidence type="ECO:0000256" key="13">
    <source>
        <dbReference type="RuleBase" id="RU000461"/>
    </source>
</evidence>
<evidence type="ECO:0008006" key="16">
    <source>
        <dbReference type="Google" id="ProtNLM"/>
    </source>
</evidence>
<evidence type="ECO:0000256" key="11">
    <source>
        <dbReference type="ARBA" id="ARBA00023136"/>
    </source>
</evidence>
<name>A0A8C5M5P9_9ANUR</name>
<evidence type="ECO:0000313" key="15">
    <source>
        <dbReference type="Proteomes" id="UP000694569"/>
    </source>
</evidence>
<sequence length="490" mass="56496">MDLITILLSVILGVWLLYISFGRSKNIYHNFPPGPRPLPLIGNLLHVNIKKPYKSMLELSEKYGSVYTIHLGTEKIVVLCGYETVKDALVNHADDFSGRPKVPLFDHMCQGHGILFSRDYNWKVMRRFTLSTLRDYGMGRRVLEDKINEECDYLVERLRSYKGKPFDNVKILTSAVANIILSITLGQRYDYEDPTILRLTHLVRENTHLAGHPMGVLYNTFPNLMFWVPGRHQDFFKNVAEVIRFITETCRTQKKRLDVNNPTSLIETFLAKQEEENSNQESYFHDENLKFLVADLLGAGMETTTTTLQWALLIMMKYPEIQKNVQNEIEKVIGIAQPQSEHRKQMPYTDAVLHEVQRFGDIVPSNLPHLTTRDAEFRGYFLPKGTHVIPLLTSVLKDKSRFEKPDEFYPQHFLDVKGNFVKNEAFLPFSAGRRSCAGENLAKMELFLFFTRLLQNFTFKPPAGDKLDLTPEIGFTSTPKPYETCALPRH</sequence>
<dbReference type="PRINTS" id="PR00385">
    <property type="entry name" value="P450"/>
</dbReference>
<evidence type="ECO:0000256" key="4">
    <source>
        <dbReference type="ARBA" id="ARBA00022617"/>
    </source>
</evidence>
<reference evidence="14" key="2">
    <citation type="submission" date="2025-09" db="UniProtKB">
        <authorList>
            <consortium name="Ensembl"/>
        </authorList>
    </citation>
    <scope>IDENTIFICATION</scope>
</reference>
<evidence type="ECO:0000256" key="8">
    <source>
        <dbReference type="ARBA" id="ARBA00023002"/>
    </source>
</evidence>
<keyword evidence="11" id="KW-0472">Membrane</keyword>
<keyword evidence="10 13" id="KW-0503">Monooxygenase</keyword>
<dbReference type="Pfam" id="PF00067">
    <property type="entry name" value="p450"/>
    <property type="match status" value="1"/>
</dbReference>
<keyword evidence="8 13" id="KW-0560">Oxidoreductase</keyword>
<evidence type="ECO:0000256" key="10">
    <source>
        <dbReference type="ARBA" id="ARBA00023033"/>
    </source>
</evidence>
<dbReference type="InterPro" id="IPR017972">
    <property type="entry name" value="Cyt_P450_CS"/>
</dbReference>
<proteinExistence type="inferred from homology"/>
<dbReference type="InterPro" id="IPR001128">
    <property type="entry name" value="Cyt_P450"/>
</dbReference>
<dbReference type="GO" id="GO:0020037">
    <property type="term" value="F:heme binding"/>
    <property type="evidence" value="ECO:0007669"/>
    <property type="project" value="InterPro"/>
</dbReference>
<dbReference type="GO" id="GO:0005737">
    <property type="term" value="C:cytoplasm"/>
    <property type="evidence" value="ECO:0007669"/>
    <property type="project" value="TreeGrafter"/>
</dbReference>
<accession>A0A8C5M5P9</accession>
<evidence type="ECO:0000313" key="14">
    <source>
        <dbReference type="Ensembl" id="ENSLLEP00000009024.1"/>
    </source>
</evidence>
<comment type="cofactor">
    <cofactor evidence="1 12">
        <name>heme</name>
        <dbReference type="ChEBI" id="CHEBI:30413"/>
    </cofactor>
</comment>
<dbReference type="SUPFAM" id="SSF48264">
    <property type="entry name" value="Cytochrome P450"/>
    <property type="match status" value="1"/>
</dbReference>
<organism evidence="14 15">
    <name type="scientific">Leptobrachium leishanense</name>
    <name type="common">Leishan spiny toad</name>
    <dbReference type="NCBI Taxonomy" id="445787"/>
    <lineage>
        <taxon>Eukaryota</taxon>
        <taxon>Metazoa</taxon>
        <taxon>Chordata</taxon>
        <taxon>Craniata</taxon>
        <taxon>Vertebrata</taxon>
        <taxon>Euteleostomi</taxon>
        <taxon>Amphibia</taxon>
        <taxon>Batrachia</taxon>
        <taxon>Anura</taxon>
        <taxon>Pelobatoidea</taxon>
        <taxon>Megophryidae</taxon>
        <taxon>Leptobrachium</taxon>
    </lineage>
</organism>
<evidence type="ECO:0000256" key="12">
    <source>
        <dbReference type="PIRSR" id="PIRSR602401-1"/>
    </source>
</evidence>
<dbReference type="PANTHER" id="PTHR24300">
    <property type="entry name" value="CYTOCHROME P450 508A4-RELATED"/>
    <property type="match status" value="1"/>
</dbReference>
<dbReference type="GO" id="GO:0006805">
    <property type="term" value="P:xenobiotic metabolic process"/>
    <property type="evidence" value="ECO:0007669"/>
    <property type="project" value="TreeGrafter"/>
</dbReference>
<evidence type="ECO:0000256" key="6">
    <source>
        <dbReference type="ARBA" id="ARBA00022824"/>
    </source>
</evidence>
<evidence type="ECO:0000256" key="5">
    <source>
        <dbReference type="ARBA" id="ARBA00022723"/>
    </source>
</evidence>
<keyword evidence="15" id="KW-1185">Reference proteome</keyword>
<dbReference type="PRINTS" id="PR01686">
    <property type="entry name" value="EP450ICYP2D"/>
</dbReference>
<keyword evidence="9 12" id="KW-0408">Iron</keyword>
<dbReference type="PANTHER" id="PTHR24300:SF302">
    <property type="entry name" value="CYTOCHROME P450"/>
    <property type="match status" value="1"/>
</dbReference>
<keyword evidence="5 12" id="KW-0479">Metal-binding</keyword>
<dbReference type="GO" id="GO:0005506">
    <property type="term" value="F:iron ion binding"/>
    <property type="evidence" value="ECO:0007669"/>
    <property type="project" value="InterPro"/>
</dbReference>